<organism evidence="1 2">
    <name type="scientific">Lupinus albus</name>
    <name type="common">White lupine</name>
    <name type="synonym">Lupinus termis</name>
    <dbReference type="NCBI Taxonomy" id="3870"/>
    <lineage>
        <taxon>Eukaryota</taxon>
        <taxon>Viridiplantae</taxon>
        <taxon>Streptophyta</taxon>
        <taxon>Embryophyta</taxon>
        <taxon>Tracheophyta</taxon>
        <taxon>Spermatophyta</taxon>
        <taxon>Magnoliopsida</taxon>
        <taxon>eudicotyledons</taxon>
        <taxon>Gunneridae</taxon>
        <taxon>Pentapetalae</taxon>
        <taxon>rosids</taxon>
        <taxon>fabids</taxon>
        <taxon>Fabales</taxon>
        <taxon>Fabaceae</taxon>
        <taxon>Papilionoideae</taxon>
        <taxon>50 kb inversion clade</taxon>
        <taxon>genistoids sensu lato</taxon>
        <taxon>core genistoids</taxon>
        <taxon>Genisteae</taxon>
        <taxon>Lupinus</taxon>
    </lineage>
</organism>
<name>A0A6A4Q3M2_LUPAL</name>
<proteinExistence type="predicted"/>
<reference evidence="2" key="1">
    <citation type="journal article" date="2020" name="Nat. Commun.">
        <title>Genome sequence of the cluster root forming white lupin.</title>
        <authorList>
            <person name="Hufnagel B."/>
            <person name="Marques A."/>
            <person name="Soriano A."/>
            <person name="Marques L."/>
            <person name="Divol F."/>
            <person name="Doumas P."/>
            <person name="Sallet E."/>
            <person name="Mancinotti D."/>
            <person name="Carrere S."/>
            <person name="Marande W."/>
            <person name="Arribat S."/>
            <person name="Keller J."/>
            <person name="Huneau C."/>
            <person name="Blein T."/>
            <person name="Aime D."/>
            <person name="Laguerre M."/>
            <person name="Taylor J."/>
            <person name="Schubert V."/>
            <person name="Nelson M."/>
            <person name="Geu-Flores F."/>
            <person name="Crespi M."/>
            <person name="Gallardo-Guerrero K."/>
            <person name="Delaux P.-M."/>
            <person name="Salse J."/>
            <person name="Berges H."/>
            <person name="Guyot R."/>
            <person name="Gouzy J."/>
            <person name="Peret B."/>
        </authorList>
    </citation>
    <scope>NUCLEOTIDE SEQUENCE [LARGE SCALE GENOMIC DNA]</scope>
    <source>
        <strain evidence="2">cv. Amiga</strain>
    </source>
</reference>
<dbReference type="AlphaFoldDB" id="A0A6A4Q3M2"/>
<gene>
    <name evidence="1" type="ORF">Lalb_Chr08g0232191</name>
</gene>
<keyword evidence="2" id="KW-1185">Reference proteome</keyword>
<dbReference type="EMBL" id="WOCE01000008">
    <property type="protein sequence ID" value="KAE9608126.1"/>
    <property type="molecule type" value="Genomic_DNA"/>
</dbReference>
<comment type="caution">
    <text evidence="1">The sequence shown here is derived from an EMBL/GenBank/DDBJ whole genome shotgun (WGS) entry which is preliminary data.</text>
</comment>
<evidence type="ECO:0000313" key="2">
    <source>
        <dbReference type="Proteomes" id="UP000447434"/>
    </source>
</evidence>
<dbReference type="OrthoDB" id="1432089at2759"/>
<evidence type="ECO:0000313" key="1">
    <source>
        <dbReference type="EMBL" id="KAE9608126.1"/>
    </source>
</evidence>
<dbReference type="Proteomes" id="UP000447434">
    <property type="component" value="Chromosome 8"/>
</dbReference>
<accession>A0A6A4Q3M2</accession>
<sequence length="68" mass="7928">MCLKLKLKAWNRESFGCLDSKLIEHSKDVNSIVLEGELGDLEVQQVMLRKKFLDDWWSGANMKDNLFL</sequence>
<protein>
    <submittedName>
        <fullName evidence="1">Uncharacterized protein</fullName>
    </submittedName>
</protein>